<keyword evidence="1" id="KW-0175">Coiled coil</keyword>
<feature type="compositionally biased region" description="Basic and acidic residues" evidence="2">
    <location>
        <begin position="30"/>
        <end position="40"/>
    </location>
</feature>
<feature type="compositionally biased region" description="Basic and acidic residues" evidence="2">
    <location>
        <begin position="78"/>
        <end position="95"/>
    </location>
</feature>
<keyword evidence="5" id="KW-1185">Reference proteome</keyword>
<dbReference type="EMBL" id="CAXAMM010000680">
    <property type="protein sequence ID" value="CAK8988447.1"/>
    <property type="molecule type" value="Genomic_DNA"/>
</dbReference>
<feature type="compositionally biased region" description="Polar residues" evidence="2">
    <location>
        <begin position="106"/>
        <end position="116"/>
    </location>
</feature>
<dbReference type="Gene3D" id="1.10.287.1490">
    <property type="match status" value="1"/>
</dbReference>
<feature type="region of interest" description="Disordered" evidence="2">
    <location>
        <begin position="30"/>
        <end position="123"/>
    </location>
</feature>
<evidence type="ECO:0000256" key="1">
    <source>
        <dbReference type="SAM" id="Coils"/>
    </source>
</evidence>
<feature type="compositionally biased region" description="Basic and acidic residues" evidence="2">
    <location>
        <begin position="504"/>
        <end position="526"/>
    </location>
</feature>
<dbReference type="Proteomes" id="UP001642464">
    <property type="component" value="Unassembled WGS sequence"/>
</dbReference>
<evidence type="ECO:0000256" key="2">
    <source>
        <dbReference type="SAM" id="MobiDB-lite"/>
    </source>
</evidence>
<evidence type="ECO:0000313" key="5">
    <source>
        <dbReference type="Proteomes" id="UP001642464"/>
    </source>
</evidence>
<reference evidence="4 5" key="1">
    <citation type="submission" date="2024-02" db="EMBL/GenBank/DDBJ databases">
        <authorList>
            <person name="Chen Y."/>
            <person name="Shah S."/>
            <person name="Dougan E. K."/>
            <person name="Thang M."/>
            <person name="Chan C."/>
        </authorList>
    </citation>
    <scope>NUCLEOTIDE SEQUENCE [LARGE SCALE GENOMIC DNA]</scope>
</reference>
<evidence type="ECO:0000259" key="3">
    <source>
        <dbReference type="PROSITE" id="PS50913"/>
    </source>
</evidence>
<organism evidence="4 5">
    <name type="scientific">Durusdinium trenchii</name>
    <dbReference type="NCBI Taxonomy" id="1381693"/>
    <lineage>
        <taxon>Eukaryota</taxon>
        <taxon>Sar</taxon>
        <taxon>Alveolata</taxon>
        <taxon>Dinophyceae</taxon>
        <taxon>Suessiales</taxon>
        <taxon>Symbiodiniaceae</taxon>
        <taxon>Durusdinium</taxon>
    </lineage>
</organism>
<feature type="region of interest" description="Disordered" evidence="2">
    <location>
        <begin position="592"/>
        <end position="616"/>
    </location>
</feature>
<gene>
    <name evidence="4" type="ORF">SCF082_LOCUS1397</name>
</gene>
<name>A0ABP0HEL2_9DINO</name>
<dbReference type="PROSITE" id="PS50913">
    <property type="entry name" value="GRIP"/>
    <property type="match status" value="1"/>
</dbReference>
<feature type="coiled-coil region" evidence="1">
    <location>
        <begin position="283"/>
        <end position="475"/>
    </location>
</feature>
<evidence type="ECO:0000313" key="4">
    <source>
        <dbReference type="EMBL" id="CAK8988447.1"/>
    </source>
</evidence>
<feature type="region of interest" description="Disordered" evidence="2">
    <location>
        <begin position="504"/>
        <end position="537"/>
    </location>
</feature>
<feature type="domain" description="GRIP" evidence="3">
    <location>
        <begin position="534"/>
        <end position="587"/>
    </location>
</feature>
<dbReference type="InterPro" id="IPR000237">
    <property type="entry name" value="GRIP_dom"/>
</dbReference>
<protein>
    <submittedName>
        <fullName evidence="4">Laminin subunit alpha-3</fullName>
    </submittedName>
</protein>
<comment type="caution">
    <text evidence="4">The sequence shown here is derived from an EMBL/GenBank/DDBJ whole genome shotgun (WGS) entry which is preliminary data.</text>
</comment>
<accession>A0ABP0HEL2</accession>
<proteinExistence type="predicted"/>
<sequence length="616" mass="70409">MWKGLSDLTNKVSETVAANMQEMLDDVNSYEDRIRAEREGGAFGPDSDGAPGDLVGENRSIELESPLQQAKQDDDLEHQEAAKSEPSEDDWKKVSETGAMSDAFSEDSQQGLMDQSKNADEREMVVQREDLVRQVTSLQSQLAQEEVNRLQLLSSKTDELEQLRHQEQEWREKAATAENTCATTEKRLVTLQEEVERLQALQDKDKEEQDAKLGSQIEAEMTRLREENERLRAELDEAVLTRGSQVEAASESVKVTELEQRLATMSASFDKMQATARATFESEQSLHAKVQEYEAQLDALEAQQKELKSSFRQADEERDTLQRTVTNLREELNRKVHAHKQGVNTLTGQLGEIERLRSEVASRQDREQQLLRDMEMYAGVEQQVHKLSAQLQVTQSELRVAEVDVERLKTERENLTMALNQLNAESDARAKVHKRKMDEGRRELAEKEAEHARVVARLHEEVDLLRTKNTEVKEELVQSQKAHDLLQFELDGLKQQQEHQEINFRERQKSSELDPAELERVVEETSSHAGTETEEDARVDREMLKKLVVTYFIQKQSGTFQAQNELLLLMANMLEMNDQDRQALGIIVPRRRSQSAQSLHDGEGEGDSADPRLRTL</sequence>
<feature type="coiled-coil region" evidence="1">
    <location>
        <begin position="128"/>
        <end position="241"/>
    </location>
</feature>